<dbReference type="STRING" id="151549.A0A4C1XBZ3"/>
<evidence type="ECO:0000313" key="1">
    <source>
        <dbReference type="EMBL" id="GBP59954.1"/>
    </source>
</evidence>
<dbReference type="Proteomes" id="UP000299102">
    <property type="component" value="Unassembled WGS sequence"/>
</dbReference>
<dbReference type="OrthoDB" id="25571at2759"/>
<proteinExistence type="predicted"/>
<evidence type="ECO:0000313" key="2">
    <source>
        <dbReference type="Proteomes" id="UP000299102"/>
    </source>
</evidence>
<dbReference type="InterPro" id="IPR012340">
    <property type="entry name" value="NA-bd_OB-fold"/>
</dbReference>
<protein>
    <submittedName>
        <fullName evidence="1">Replication protein A 32 kDa subunit</fullName>
    </submittedName>
</protein>
<dbReference type="AlphaFoldDB" id="A0A4C1XBZ3"/>
<sequence length="334" mass="37688">MVDSKNTSTPQISRSPATVAPAVIGQLLKCEEHLKIFGKEIQIVDLVVRIRNVQRTEFRNTFIITDMTGTMTAVQFHTGDEKDYRHIVCDTYIQIFGGLMKVDKRNVLNVFRVLPLRNVNQIVFHYLRCINNKLKFEKFKDDDDCTQYLLVADLNLAPEKVTCPPVPRLTSPEFRVGPTEMGTDDRSQELLEVRKLPKLVPAFSSGPVADKISASQFRLSVLLPVSVSISTPLSVAVPICTKPGQMKGRQRLDFHMARSLHVSLASLTSVNHFMQARRFQITDTSSIEDTGNQTMTAHHKRVLNVIKSLDLELGLTRDVIVMAVEDELSEREIE</sequence>
<dbReference type="Gene3D" id="2.40.50.140">
    <property type="entry name" value="Nucleic acid-binding proteins"/>
    <property type="match status" value="1"/>
</dbReference>
<name>A0A4C1XBZ3_EUMVA</name>
<comment type="caution">
    <text evidence="1">The sequence shown here is derived from an EMBL/GenBank/DDBJ whole genome shotgun (WGS) entry which is preliminary data.</text>
</comment>
<dbReference type="SUPFAM" id="SSF50249">
    <property type="entry name" value="Nucleic acid-binding proteins"/>
    <property type="match status" value="1"/>
</dbReference>
<organism evidence="1 2">
    <name type="scientific">Eumeta variegata</name>
    <name type="common">Bagworm moth</name>
    <name type="synonym">Eumeta japonica</name>
    <dbReference type="NCBI Taxonomy" id="151549"/>
    <lineage>
        <taxon>Eukaryota</taxon>
        <taxon>Metazoa</taxon>
        <taxon>Ecdysozoa</taxon>
        <taxon>Arthropoda</taxon>
        <taxon>Hexapoda</taxon>
        <taxon>Insecta</taxon>
        <taxon>Pterygota</taxon>
        <taxon>Neoptera</taxon>
        <taxon>Endopterygota</taxon>
        <taxon>Lepidoptera</taxon>
        <taxon>Glossata</taxon>
        <taxon>Ditrysia</taxon>
        <taxon>Tineoidea</taxon>
        <taxon>Psychidae</taxon>
        <taxon>Oiketicinae</taxon>
        <taxon>Eumeta</taxon>
    </lineage>
</organism>
<keyword evidence="2" id="KW-1185">Reference proteome</keyword>
<gene>
    <name evidence="1" type="primary">Rpa2</name>
    <name evidence="1" type="ORF">EVAR_89025_1</name>
</gene>
<accession>A0A4C1XBZ3</accession>
<reference evidence="1 2" key="1">
    <citation type="journal article" date="2019" name="Commun. Biol.">
        <title>The bagworm genome reveals a unique fibroin gene that provides high tensile strength.</title>
        <authorList>
            <person name="Kono N."/>
            <person name="Nakamura H."/>
            <person name="Ohtoshi R."/>
            <person name="Tomita M."/>
            <person name="Numata K."/>
            <person name="Arakawa K."/>
        </authorList>
    </citation>
    <scope>NUCLEOTIDE SEQUENCE [LARGE SCALE GENOMIC DNA]</scope>
</reference>
<dbReference type="EMBL" id="BGZK01000774">
    <property type="protein sequence ID" value="GBP59954.1"/>
    <property type="molecule type" value="Genomic_DNA"/>
</dbReference>